<keyword evidence="1" id="KW-0677">Repeat</keyword>
<reference evidence="3 5" key="2">
    <citation type="journal article" date="2014" name="BMC Genomics">
        <title>An improved genome release (version Mt4.0) for the model legume Medicago truncatula.</title>
        <authorList>
            <person name="Tang H."/>
            <person name="Krishnakumar V."/>
            <person name="Bidwell S."/>
            <person name="Rosen B."/>
            <person name="Chan A."/>
            <person name="Zhou S."/>
            <person name="Gentzbittel L."/>
            <person name="Childs K.L."/>
            <person name="Yandell M."/>
            <person name="Gundlach H."/>
            <person name="Mayer K.F."/>
            <person name="Schwartz D.C."/>
            <person name="Town C.D."/>
        </authorList>
    </citation>
    <scope>GENOME REANNOTATION</scope>
    <source>
        <strain evidence="3">A17</strain>
        <strain evidence="4 5">cv. Jemalong A17</strain>
    </source>
</reference>
<accession>A0A072TG81</accession>
<name>A0A072TG81_MEDTR</name>
<keyword evidence="5" id="KW-1185">Reference proteome</keyword>
<dbReference type="Pfam" id="PF18051">
    <property type="entry name" value="RPN1_C"/>
    <property type="match status" value="1"/>
</dbReference>
<evidence type="ECO:0000313" key="4">
    <source>
        <dbReference type="EnsemblPlants" id="KEH16241"/>
    </source>
</evidence>
<dbReference type="PANTHER" id="PTHR10943">
    <property type="entry name" value="26S PROTEASOME NON-ATPASE REGULATORY SUBUNIT"/>
    <property type="match status" value="1"/>
</dbReference>
<dbReference type="STRING" id="3880.A0A072TG81"/>
<dbReference type="Gene3D" id="1.25.40.10">
    <property type="entry name" value="Tetratricopeptide repeat domain"/>
    <property type="match status" value="1"/>
</dbReference>
<evidence type="ECO:0000313" key="5">
    <source>
        <dbReference type="Proteomes" id="UP000002051"/>
    </source>
</evidence>
<sequence>MRLLFLEQGDAMIDGTKSAGYGAFLDKKAYFDFLILCGVERIDHALKISTMMKADGCEPDVKTYDFLMKKLGAHDRVDKVNSLSNEACSRGFDVTPKEYVVDPRFSKKKENKTVMGAGTNNARIAFGLIGKISLCSLFPCVGNAVGQAVDVVGQAGRPKKITGFQTHSTSVLLAAGDRAELATEKYIPISPVLEAFVILKECL</sequence>
<dbReference type="EnsemblPlants" id="KEH16241">
    <property type="protein sequence ID" value="KEH16241"/>
    <property type="gene ID" value="MTR_0265s0020"/>
</dbReference>
<evidence type="ECO:0000313" key="3">
    <source>
        <dbReference type="EMBL" id="KEH16241.1"/>
    </source>
</evidence>
<feature type="domain" description="26S proteasome non-ATPase regulatory subunit RPN1 C-terminal" evidence="2">
    <location>
        <begin position="152"/>
        <end position="201"/>
    </location>
</feature>
<proteinExistence type="predicted"/>
<dbReference type="InterPro" id="IPR041433">
    <property type="entry name" value="RPN1_C"/>
</dbReference>
<protein>
    <recommendedName>
        <fullName evidence="2">26S proteasome non-ATPase regulatory subunit RPN1 C-terminal domain-containing protein</fullName>
    </recommendedName>
</protein>
<gene>
    <name evidence="3" type="ORF">MTR_0265s0020</name>
</gene>
<dbReference type="PANTHER" id="PTHR10943:SF1">
    <property type="entry name" value="26S PROTEASOME NON-ATPASE REGULATORY SUBUNIT 2"/>
    <property type="match status" value="1"/>
</dbReference>
<dbReference type="EMBL" id="KL402990">
    <property type="protein sequence ID" value="KEH16241.1"/>
    <property type="molecule type" value="Genomic_DNA"/>
</dbReference>
<organism evidence="3 5">
    <name type="scientific">Medicago truncatula</name>
    <name type="common">Barrel medic</name>
    <name type="synonym">Medicago tribuloides</name>
    <dbReference type="NCBI Taxonomy" id="3880"/>
    <lineage>
        <taxon>Eukaryota</taxon>
        <taxon>Viridiplantae</taxon>
        <taxon>Streptophyta</taxon>
        <taxon>Embryophyta</taxon>
        <taxon>Tracheophyta</taxon>
        <taxon>Spermatophyta</taxon>
        <taxon>Magnoliopsida</taxon>
        <taxon>eudicotyledons</taxon>
        <taxon>Gunneridae</taxon>
        <taxon>Pentapetalae</taxon>
        <taxon>rosids</taxon>
        <taxon>fabids</taxon>
        <taxon>Fabales</taxon>
        <taxon>Fabaceae</taxon>
        <taxon>Papilionoideae</taxon>
        <taxon>50 kb inversion clade</taxon>
        <taxon>NPAAA clade</taxon>
        <taxon>Hologalegina</taxon>
        <taxon>IRL clade</taxon>
        <taxon>Trifolieae</taxon>
        <taxon>Medicago</taxon>
    </lineage>
</organism>
<dbReference type="InterPro" id="IPR011990">
    <property type="entry name" value="TPR-like_helical_dom_sf"/>
</dbReference>
<evidence type="ECO:0000256" key="1">
    <source>
        <dbReference type="ARBA" id="ARBA00022737"/>
    </source>
</evidence>
<dbReference type="Proteomes" id="UP000002051">
    <property type="component" value="Unassembled WGS sequence"/>
</dbReference>
<reference evidence="4" key="3">
    <citation type="submission" date="2015-06" db="UniProtKB">
        <authorList>
            <consortium name="EnsemblPlants"/>
        </authorList>
    </citation>
    <scope>IDENTIFICATION</scope>
    <source>
        <strain evidence="4">cv. Jemalong A17</strain>
    </source>
</reference>
<dbReference type="HOGENOM" id="CLU_1350705_0_0_1"/>
<evidence type="ECO:0000259" key="2">
    <source>
        <dbReference type="Pfam" id="PF18051"/>
    </source>
</evidence>
<dbReference type="AlphaFoldDB" id="A0A072TG81"/>
<reference evidence="3 5" key="1">
    <citation type="journal article" date="2011" name="Nature">
        <title>The Medicago genome provides insight into the evolution of rhizobial symbioses.</title>
        <authorList>
            <person name="Young N.D."/>
            <person name="Debelle F."/>
            <person name="Oldroyd G.E."/>
            <person name="Geurts R."/>
            <person name="Cannon S.B."/>
            <person name="Udvardi M.K."/>
            <person name="Benedito V.A."/>
            <person name="Mayer K.F."/>
            <person name="Gouzy J."/>
            <person name="Schoof H."/>
            <person name="Van de Peer Y."/>
            <person name="Proost S."/>
            <person name="Cook D.R."/>
            <person name="Meyers B.C."/>
            <person name="Spannagl M."/>
            <person name="Cheung F."/>
            <person name="De Mita S."/>
            <person name="Krishnakumar V."/>
            <person name="Gundlach H."/>
            <person name="Zhou S."/>
            <person name="Mudge J."/>
            <person name="Bharti A.K."/>
            <person name="Murray J.D."/>
            <person name="Naoumkina M.A."/>
            <person name="Rosen B."/>
            <person name="Silverstein K.A."/>
            <person name="Tang H."/>
            <person name="Rombauts S."/>
            <person name="Zhao P.X."/>
            <person name="Zhou P."/>
            <person name="Barbe V."/>
            <person name="Bardou P."/>
            <person name="Bechner M."/>
            <person name="Bellec A."/>
            <person name="Berger A."/>
            <person name="Berges H."/>
            <person name="Bidwell S."/>
            <person name="Bisseling T."/>
            <person name="Choisne N."/>
            <person name="Couloux A."/>
            <person name="Denny R."/>
            <person name="Deshpande S."/>
            <person name="Dai X."/>
            <person name="Doyle J.J."/>
            <person name="Dudez A.M."/>
            <person name="Farmer A.D."/>
            <person name="Fouteau S."/>
            <person name="Franken C."/>
            <person name="Gibelin C."/>
            <person name="Gish J."/>
            <person name="Goldstein S."/>
            <person name="Gonzalez A.J."/>
            <person name="Green P.J."/>
            <person name="Hallab A."/>
            <person name="Hartog M."/>
            <person name="Hua A."/>
            <person name="Humphray S.J."/>
            <person name="Jeong D.H."/>
            <person name="Jing Y."/>
            <person name="Jocker A."/>
            <person name="Kenton S.M."/>
            <person name="Kim D.J."/>
            <person name="Klee K."/>
            <person name="Lai H."/>
            <person name="Lang C."/>
            <person name="Lin S."/>
            <person name="Macmil S.L."/>
            <person name="Magdelenat G."/>
            <person name="Matthews L."/>
            <person name="McCorrison J."/>
            <person name="Monaghan E.L."/>
            <person name="Mun J.H."/>
            <person name="Najar F.Z."/>
            <person name="Nicholson C."/>
            <person name="Noirot C."/>
            <person name="O'Bleness M."/>
            <person name="Paule C.R."/>
            <person name="Poulain J."/>
            <person name="Prion F."/>
            <person name="Qin B."/>
            <person name="Qu C."/>
            <person name="Retzel E.F."/>
            <person name="Riddle C."/>
            <person name="Sallet E."/>
            <person name="Samain S."/>
            <person name="Samson N."/>
            <person name="Sanders I."/>
            <person name="Saurat O."/>
            <person name="Scarpelli C."/>
            <person name="Schiex T."/>
            <person name="Segurens B."/>
            <person name="Severin A.J."/>
            <person name="Sherrier D.J."/>
            <person name="Shi R."/>
            <person name="Sims S."/>
            <person name="Singer S.R."/>
            <person name="Sinharoy S."/>
            <person name="Sterck L."/>
            <person name="Viollet A."/>
            <person name="Wang B.B."/>
            <person name="Wang K."/>
            <person name="Wang M."/>
            <person name="Wang X."/>
            <person name="Warfsmann J."/>
            <person name="Weissenbach J."/>
            <person name="White D.D."/>
            <person name="White J.D."/>
            <person name="Wiley G.B."/>
            <person name="Wincker P."/>
            <person name="Xing Y."/>
            <person name="Yang L."/>
            <person name="Yao Z."/>
            <person name="Ying F."/>
            <person name="Zhai J."/>
            <person name="Zhou L."/>
            <person name="Zuber A."/>
            <person name="Denarie J."/>
            <person name="Dixon R.A."/>
            <person name="May G.D."/>
            <person name="Schwartz D.C."/>
            <person name="Rogers J."/>
            <person name="Quetier F."/>
            <person name="Town C.D."/>
            <person name="Roe B.A."/>
        </authorList>
    </citation>
    <scope>NUCLEOTIDE SEQUENCE [LARGE SCALE GENOMIC DNA]</scope>
    <source>
        <strain evidence="3">A17</strain>
        <strain evidence="4 5">cv. Jemalong A17</strain>
    </source>
</reference>